<gene>
    <name evidence="1" type="ORF">NYO99_11380</name>
</gene>
<sequence length="114" mass="12259">MSAPVRLAVPEAADLRALAAGWVSAGRLDAALDLSVVEFDDLAQLAGVTVTEVLLSGDEVALHYRVAWTAFHACDDRHIGGQHARVLRGQREGAAWVFPPQAPWPTARDTADEF</sequence>
<organism evidence="1 2">
    <name type="scientific">Roseateles hydrophilus</name>
    <dbReference type="NCBI Taxonomy" id="2975054"/>
    <lineage>
        <taxon>Bacteria</taxon>
        <taxon>Pseudomonadati</taxon>
        <taxon>Pseudomonadota</taxon>
        <taxon>Betaproteobacteria</taxon>
        <taxon>Burkholderiales</taxon>
        <taxon>Sphaerotilaceae</taxon>
        <taxon>Roseateles</taxon>
    </lineage>
</organism>
<accession>A0ACC6CB70</accession>
<comment type="caution">
    <text evidence="1">The sequence shown here is derived from an EMBL/GenBank/DDBJ whole genome shotgun (WGS) entry which is preliminary data.</text>
</comment>
<name>A0ACC6CB70_9BURK</name>
<dbReference type="EMBL" id="JAPPUY010000002">
    <property type="protein sequence ID" value="MCY4745574.1"/>
    <property type="molecule type" value="Genomic_DNA"/>
</dbReference>
<proteinExistence type="predicted"/>
<keyword evidence="2" id="KW-1185">Reference proteome</keyword>
<reference evidence="1" key="1">
    <citation type="submission" date="2022-08" db="EMBL/GenBank/DDBJ databases">
        <title>Genome sequencing of Pelomonas sp. UHG3.</title>
        <authorList>
            <person name="So Y."/>
        </authorList>
    </citation>
    <scope>NUCLEOTIDE SEQUENCE</scope>
    <source>
        <strain evidence="1">UHG3</strain>
    </source>
</reference>
<evidence type="ECO:0000313" key="2">
    <source>
        <dbReference type="Proteomes" id="UP001076464"/>
    </source>
</evidence>
<dbReference type="Proteomes" id="UP001076464">
    <property type="component" value="Unassembled WGS sequence"/>
</dbReference>
<protein>
    <submittedName>
        <fullName evidence="1">Uncharacterized protein</fullName>
    </submittedName>
</protein>
<evidence type="ECO:0000313" key="1">
    <source>
        <dbReference type="EMBL" id="MCY4745574.1"/>
    </source>
</evidence>